<feature type="chain" id="PRO_5026225405" evidence="1">
    <location>
        <begin position="25"/>
        <end position="244"/>
    </location>
</feature>
<sequence>MRTLTATLALGAAALATSAVPARAQDMAHPPMPAMHAMQGTMLTVVAEGSTTRTPDLATISAGVVTQGATAAEAMQANSARMARVIAALKRAGIADRDIQTSNINLSPQYRREDNQPPVITGYQASNSVRVRFRDIENSGAILDLLVAQGANNINGPSLGLAEPQGAMDEARADAIRTARARAELYASAAGLSVDRILSISEGADRGGGPMPMGYMARAESADTQVLPGEQDVTVTVTVRFLLK</sequence>
<dbReference type="RefSeq" id="WP_165325899.1">
    <property type="nucleotide sequence ID" value="NZ_CP049109.1"/>
</dbReference>
<evidence type="ECO:0000256" key="1">
    <source>
        <dbReference type="SAM" id="SignalP"/>
    </source>
</evidence>
<dbReference type="EMBL" id="CP049109">
    <property type="protein sequence ID" value="QIG78899.1"/>
    <property type="molecule type" value="Genomic_DNA"/>
</dbReference>
<proteinExistence type="predicted"/>
<dbReference type="Gene3D" id="3.30.110.170">
    <property type="entry name" value="Protein of unknown function (DUF541), domain 1"/>
    <property type="match status" value="1"/>
</dbReference>
<keyword evidence="3" id="KW-1185">Reference proteome</keyword>
<keyword evidence="1" id="KW-0732">Signal</keyword>
<gene>
    <name evidence="2" type="ORF">G5C33_03245</name>
</gene>
<dbReference type="Gene3D" id="3.30.70.2970">
    <property type="entry name" value="Protein of unknown function (DUF541), domain 2"/>
    <property type="match status" value="1"/>
</dbReference>
<dbReference type="InterPro" id="IPR007497">
    <property type="entry name" value="SIMPL/DUF541"/>
</dbReference>
<name>A0A6G6Y1X5_9SPHN</name>
<dbReference type="Pfam" id="PF04402">
    <property type="entry name" value="SIMPL"/>
    <property type="match status" value="1"/>
</dbReference>
<dbReference type="AlphaFoldDB" id="A0A6G6Y1X5"/>
<evidence type="ECO:0000313" key="3">
    <source>
        <dbReference type="Proteomes" id="UP000501568"/>
    </source>
</evidence>
<feature type="signal peptide" evidence="1">
    <location>
        <begin position="1"/>
        <end position="24"/>
    </location>
</feature>
<dbReference type="KEGG" id="spzr:G5C33_03245"/>
<dbReference type="PANTHER" id="PTHR34387">
    <property type="entry name" value="SLR1258 PROTEIN"/>
    <property type="match status" value="1"/>
</dbReference>
<reference evidence="2 3" key="1">
    <citation type="submission" date="2020-02" db="EMBL/GenBank/DDBJ databases">
        <authorList>
            <person name="Zheng R.K."/>
            <person name="Sun C.M."/>
        </authorList>
    </citation>
    <scope>NUCLEOTIDE SEQUENCE [LARGE SCALE GENOMIC DNA]</scope>
    <source>
        <strain evidence="3">zrk23</strain>
    </source>
</reference>
<dbReference type="InterPro" id="IPR052022">
    <property type="entry name" value="26kDa_periplasmic_antigen"/>
</dbReference>
<dbReference type="Proteomes" id="UP000501568">
    <property type="component" value="Chromosome"/>
</dbReference>
<dbReference type="PANTHER" id="PTHR34387:SF1">
    <property type="entry name" value="PERIPLASMIC IMMUNOGENIC PROTEIN"/>
    <property type="match status" value="1"/>
</dbReference>
<accession>A0A6G6Y1X5</accession>
<dbReference type="GO" id="GO:0006974">
    <property type="term" value="P:DNA damage response"/>
    <property type="evidence" value="ECO:0007669"/>
    <property type="project" value="TreeGrafter"/>
</dbReference>
<evidence type="ECO:0000313" key="2">
    <source>
        <dbReference type="EMBL" id="QIG78899.1"/>
    </source>
</evidence>
<protein>
    <submittedName>
        <fullName evidence="2">SIMPL domain-containing protein</fullName>
    </submittedName>
</protein>
<organism evidence="2 3">
    <name type="scientific">Stakelama tenebrarum</name>
    <dbReference type="NCBI Taxonomy" id="2711215"/>
    <lineage>
        <taxon>Bacteria</taxon>
        <taxon>Pseudomonadati</taxon>
        <taxon>Pseudomonadota</taxon>
        <taxon>Alphaproteobacteria</taxon>
        <taxon>Sphingomonadales</taxon>
        <taxon>Sphingomonadaceae</taxon>
        <taxon>Stakelama</taxon>
    </lineage>
</organism>